<dbReference type="PANTHER" id="PTHR30486:SF6">
    <property type="entry name" value="TYPE IV PILUS RETRACTATION ATPASE PILT"/>
    <property type="match status" value="1"/>
</dbReference>
<organism evidence="3 4">
    <name type="scientific">Methylacidimicrobium cyclopophantes</name>
    <dbReference type="NCBI Taxonomy" id="1041766"/>
    <lineage>
        <taxon>Bacteria</taxon>
        <taxon>Pseudomonadati</taxon>
        <taxon>Verrucomicrobiota</taxon>
        <taxon>Methylacidimicrobium</taxon>
    </lineage>
</organism>
<evidence type="ECO:0000313" key="3">
    <source>
        <dbReference type="EMBL" id="VVM05424.1"/>
    </source>
</evidence>
<dbReference type="InterPro" id="IPR050921">
    <property type="entry name" value="T4SS_GSP_E_ATPase"/>
</dbReference>
<dbReference type="AlphaFoldDB" id="A0A5E6MAU7"/>
<keyword evidence="4" id="KW-1185">Reference proteome</keyword>
<dbReference type="EMBL" id="CABFUZ020000087">
    <property type="protein sequence ID" value="VVM05424.1"/>
    <property type="molecule type" value="Genomic_DNA"/>
</dbReference>
<evidence type="ECO:0000259" key="2">
    <source>
        <dbReference type="Pfam" id="PF00437"/>
    </source>
</evidence>
<name>A0A5E6MAU7_9BACT</name>
<dbReference type="Pfam" id="PF00437">
    <property type="entry name" value="T2SSE"/>
    <property type="match status" value="1"/>
</dbReference>
<gene>
    <name evidence="3" type="primary">pilT</name>
    <name evidence="3" type="ORF">MAMC_00567</name>
</gene>
<reference evidence="3" key="1">
    <citation type="submission" date="2019-09" db="EMBL/GenBank/DDBJ databases">
        <authorList>
            <person name="Cremers G."/>
        </authorList>
    </citation>
    <scope>NUCLEOTIDE SEQUENCE [LARGE SCALE GENOMIC DNA]</scope>
    <source>
        <strain evidence="3">3B</strain>
    </source>
</reference>
<proteinExistence type="inferred from homology"/>
<dbReference type="SUPFAM" id="SSF52540">
    <property type="entry name" value="P-loop containing nucleoside triphosphate hydrolases"/>
    <property type="match status" value="1"/>
</dbReference>
<dbReference type="PANTHER" id="PTHR30486">
    <property type="entry name" value="TWITCHING MOTILITY PROTEIN PILT"/>
    <property type="match status" value="1"/>
</dbReference>
<evidence type="ECO:0000256" key="1">
    <source>
        <dbReference type="ARBA" id="ARBA00006611"/>
    </source>
</evidence>
<accession>A0A5E6MAU7</accession>
<dbReference type="Gene3D" id="3.30.450.90">
    <property type="match status" value="1"/>
</dbReference>
<comment type="caution">
    <text evidence="3">The sequence shown here is derived from an EMBL/GenBank/DDBJ whole genome shotgun (WGS) entry which is preliminary data.</text>
</comment>
<evidence type="ECO:0000313" key="4">
    <source>
        <dbReference type="Proteomes" id="UP000381693"/>
    </source>
</evidence>
<sequence length="423" mass="46665">MEPSGNERMLAIATARHWLEESRLPAIQAALAVLPQANAADLLYEQGIIDEEKRSWLQRQNTPPPGEAVPERFVDQWLTEATRQGASDLHLAPYHPPLCRCHGSLRILGPNWRTLSPQQLDRIVERMLPSGAAARGKGISLLYGPDEWRARLTIGRDGESYFLSFRLPFRGPLELGALGVEEAAALTTFSSGLVVLTGGPGQGKSTLFAALARRIHRSGAGRVVLMEDHPEHPWKEEGLRVVRLPLSEFSTESDELLRAAFGLDVDVLLLDSGAFRRNLRLLVEETARTDALVIATLGARGVGEALRELCAQLPKGASRSLLVRTLRAILAQELIPNATGRGRVAAIELFWNVPAAAVALRNAEPEQMESVLRAGGGKHFQPIDDSLWRLFQQGLVGMEAAYARCRYRPQWVERMHPPNAPER</sequence>
<dbReference type="Gene3D" id="3.40.50.300">
    <property type="entry name" value="P-loop containing nucleotide triphosphate hydrolases"/>
    <property type="match status" value="1"/>
</dbReference>
<feature type="domain" description="Bacterial type II secretion system protein E" evidence="2">
    <location>
        <begin position="187"/>
        <end position="341"/>
    </location>
</feature>
<dbReference type="GO" id="GO:0016887">
    <property type="term" value="F:ATP hydrolysis activity"/>
    <property type="evidence" value="ECO:0007669"/>
    <property type="project" value="InterPro"/>
</dbReference>
<protein>
    <submittedName>
        <fullName evidence="3">Twitching mobility protein</fullName>
    </submittedName>
</protein>
<comment type="similarity">
    <text evidence="1">Belongs to the GSP E family.</text>
</comment>
<dbReference type="InterPro" id="IPR027417">
    <property type="entry name" value="P-loop_NTPase"/>
</dbReference>
<dbReference type="Proteomes" id="UP000381693">
    <property type="component" value="Unassembled WGS sequence"/>
</dbReference>
<dbReference type="InterPro" id="IPR001482">
    <property type="entry name" value="T2SS/T4SS_dom"/>
</dbReference>